<gene>
    <name evidence="1" type="ORF">C9382_09665</name>
</gene>
<protein>
    <submittedName>
        <fullName evidence="1">Type III secretion protein</fullName>
    </submittedName>
</protein>
<dbReference type="Proteomes" id="UP000240571">
    <property type="component" value="Unassembled WGS sequence"/>
</dbReference>
<accession>A0A2T4G3B6</accession>
<evidence type="ECO:0000313" key="2">
    <source>
        <dbReference type="Proteomes" id="UP000240571"/>
    </source>
</evidence>
<sequence length="181" mass="20980">MNNLAWARWWSAPWMSCHNDWAAVDRYVELRKRIRSHQECAANIYGIVPCLPPNPQPTLLKLALASTDQLELALALIDSTCRHTQTSVLDESQNQWCTRLSKTLPLDILQPDDDPLQLLRTWVPSETWQRIRLRFPRSRILELEKQTFLLDDSLSRLDTLWQAVVWRIAPSIAPDSKEPGD</sequence>
<dbReference type="EMBL" id="PYWW01000021">
    <property type="protein sequence ID" value="PTC30092.1"/>
    <property type="molecule type" value="Genomic_DNA"/>
</dbReference>
<dbReference type="OrthoDB" id="7013311at2"/>
<comment type="caution">
    <text evidence="1">The sequence shown here is derived from an EMBL/GenBank/DDBJ whole genome shotgun (WGS) entry which is preliminary data.</text>
</comment>
<reference evidence="1 2" key="1">
    <citation type="submission" date="2018-03" db="EMBL/GenBank/DDBJ databases">
        <title>Diversity of bacteria associated with corn roots inoculated with woodland soils in Canada, and Description of Pseudomonas aylmerense sp. nov.</title>
        <authorList>
            <person name="Tambong J.T."/>
            <person name="Xu R."/>
            <person name="Tchagang C."/>
        </authorList>
    </citation>
    <scope>NUCLEOTIDE SEQUENCE [LARGE SCALE GENOMIC DNA]</scope>
    <source>
        <strain evidence="1 2">S1E44</strain>
    </source>
</reference>
<name>A0A2T4G3B6_9PSED</name>
<organism evidence="1 2">
    <name type="scientific">Pseudomonas aylmerensis</name>
    <dbReference type="NCBI Taxonomy" id="1869229"/>
    <lineage>
        <taxon>Bacteria</taxon>
        <taxon>Pseudomonadati</taxon>
        <taxon>Pseudomonadota</taxon>
        <taxon>Gammaproteobacteria</taxon>
        <taxon>Pseudomonadales</taxon>
        <taxon>Pseudomonadaceae</taxon>
        <taxon>Pseudomonas</taxon>
    </lineage>
</organism>
<proteinExistence type="predicted"/>
<evidence type="ECO:0000313" key="1">
    <source>
        <dbReference type="EMBL" id="PTC30092.1"/>
    </source>
</evidence>
<dbReference type="AlphaFoldDB" id="A0A2T4G3B6"/>